<organism evidence="2 3">
    <name type="scientific">Desulforamulus profundi</name>
    <dbReference type="NCBI Taxonomy" id="1383067"/>
    <lineage>
        <taxon>Bacteria</taxon>
        <taxon>Bacillati</taxon>
        <taxon>Bacillota</taxon>
        <taxon>Clostridia</taxon>
        <taxon>Eubacteriales</taxon>
        <taxon>Peptococcaceae</taxon>
        <taxon>Desulforamulus</taxon>
    </lineage>
</organism>
<name>A0A2C6MGT5_9FIRM</name>
<reference evidence="2 3" key="1">
    <citation type="submission" date="2013-09" db="EMBL/GenBank/DDBJ databases">
        <title>Biodegradation of hydrocarbons in the deep terrestrial subsurface : characterization of a microbial consortium composed of two Desulfotomaculum species originating from a deep geological formation.</title>
        <authorList>
            <person name="Aullo T."/>
            <person name="Berlendis S."/>
            <person name="Lascourreges J.-F."/>
            <person name="Dessort D."/>
            <person name="Saint-Laurent S."/>
            <person name="Schraauwers B."/>
            <person name="Mas J."/>
            <person name="Magot M."/>
            <person name="Ranchou-Peyruse A."/>
        </authorList>
    </citation>
    <scope>NUCLEOTIDE SEQUENCE [LARGE SCALE GENOMIC DNA]</scope>
    <source>
        <strain evidence="2 3">Bs107</strain>
    </source>
</reference>
<evidence type="ECO:0000313" key="3">
    <source>
        <dbReference type="Proteomes" id="UP000222564"/>
    </source>
</evidence>
<dbReference type="Proteomes" id="UP000222564">
    <property type="component" value="Unassembled WGS sequence"/>
</dbReference>
<keyword evidence="1" id="KW-0812">Transmembrane</keyword>
<dbReference type="OrthoDB" id="177750at2"/>
<comment type="caution">
    <text evidence="2">The sequence shown here is derived from an EMBL/GenBank/DDBJ whole genome shotgun (WGS) entry which is preliminary data.</text>
</comment>
<gene>
    <name evidence="2" type="ORF">P378_06335</name>
</gene>
<evidence type="ECO:0000256" key="1">
    <source>
        <dbReference type="SAM" id="Phobius"/>
    </source>
</evidence>
<dbReference type="Gene3D" id="2.40.440.10">
    <property type="entry name" value="L,D-transpeptidase catalytic domain-like"/>
    <property type="match status" value="1"/>
</dbReference>
<dbReference type="SUPFAM" id="SSF141523">
    <property type="entry name" value="L,D-transpeptidase catalytic domain-like"/>
    <property type="match status" value="1"/>
</dbReference>
<feature type="transmembrane region" description="Helical" evidence="1">
    <location>
        <begin position="12"/>
        <end position="31"/>
    </location>
</feature>
<keyword evidence="1" id="KW-1133">Transmembrane helix</keyword>
<accession>A0A2C6MGT5</accession>
<protein>
    <submittedName>
        <fullName evidence="2">Uncharacterized protein</fullName>
    </submittedName>
</protein>
<evidence type="ECO:0000313" key="2">
    <source>
        <dbReference type="EMBL" id="PHJ38924.1"/>
    </source>
</evidence>
<sequence length="433" mass="49177">MIVQISRTRIIQYAVIFFVTLALWIAIGFFVTQRIEDSAEGEVIVTFKFLAPMKPLAARDLVVERVDNGLQVPFTYNWITASTLQVKIPEKSYPRGQRYHYKFKSAPAMIWPFYVWASGEFQSQVKLRFVGIEASDTVPSRGPVILQFNTNVSPREIHNYVKGPVPGKLEPVKAHIEGKGSIFDYSRWLYWPGKKLRNLHRYSIEIKKGLPGESGTVLEESVKANFKTTPEFLIQQVFPKPGSDSVWLTRDILIEANQQLKSGTLSINGLPGRGEIKNNQIRFISHRVLMPGKTYKVKVHLISTSNETLDYEYSFTTTNLGNSKWLELKLDNSPALWLLEGNKTVKKMEIALKSNQLPIGTLYEQSRQTGTSKTTPGWMRLNADILLHSVPDNMSDNHQALGLPKTYSCIYLKEEDLALLINTLPQGFMLICH</sequence>
<keyword evidence="3" id="KW-1185">Reference proteome</keyword>
<dbReference type="AlphaFoldDB" id="A0A2C6MGT5"/>
<dbReference type="EMBL" id="AWQQ01000040">
    <property type="protein sequence ID" value="PHJ38924.1"/>
    <property type="molecule type" value="Genomic_DNA"/>
</dbReference>
<proteinExistence type="predicted"/>
<keyword evidence="1" id="KW-0472">Membrane</keyword>
<dbReference type="RefSeq" id="WP_099082555.1">
    <property type="nucleotide sequence ID" value="NZ_AWQQ01000040.1"/>
</dbReference>
<dbReference type="InterPro" id="IPR038063">
    <property type="entry name" value="Transpep_catalytic_dom"/>
</dbReference>